<evidence type="ECO:0000313" key="8">
    <source>
        <dbReference type="Proteomes" id="UP000886796"/>
    </source>
</evidence>
<feature type="transmembrane region" description="Helical" evidence="5">
    <location>
        <begin position="320"/>
        <end position="341"/>
    </location>
</feature>
<reference evidence="7" key="1">
    <citation type="submission" date="2020-10" db="EMBL/GenBank/DDBJ databases">
        <authorList>
            <person name="Gilroy R."/>
        </authorList>
    </citation>
    <scope>NUCLEOTIDE SEQUENCE</scope>
    <source>
        <strain evidence="7">13361</strain>
    </source>
</reference>
<dbReference type="GO" id="GO:0016874">
    <property type="term" value="F:ligase activity"/>
    <property type="evidence" value="ECO:0007669"/>
    <property type="project" value="UniProtKB-KW"/>
</dbReference>
<dbReference type="Pfam" id="PF04932">
    <property type="entry name" value="Wzy_C"/>
    <property type="match status" value="1"/>
</dbReference>
<reference evidence="7" key="2">
    <citation type="journal article" date="2021" name="PeerJ">
        <title>Extensive microbial diversity within the chicken gut microbiome revealed by metagenomics and culture.</title>
        <authorList>
            <person name="Gilroy R."/>
            <person name="Ravi A."/>
            <person name="Getino M."/>
            <person name="Pursley I."/>
            <person name="Horton D.L."/>
            <person name="Alikhan N.F."/>
            <person name="Baker D."/>
            <person name="Gharbi K."/>
            <person name="Hall N."/>
            <person name="Watson M."/>
            <person name="Adriaenssens E.M."/>
            <person name="Foster-Nyarko E."/>
            <person name="Jarju S."/>
            <person name="Secka A."/>
            <person name="Antonio M."/>
            <person name="Oren A."/>
            <person name="Chaudhuri R.R."/>
            <person name="La Ragione R."/>
            <person name="Hildebrand F."/>
            <person name="Pallen M.J."/>
        </authorList>
    </citation>
    <scope>NUCLEOTIDE SEQUENCE</scope>
    <source>
        <strain evidence="7">13361</strain>
    </source>
</reference>
<dbReference type="InterPro" id="IPR007016">
    <property type="entry name" value="O-antigen_ligase-rel_domated"/>
</dbReference>
<protein>
    <submittedName>
        <fullName evidence="7">O-antigen ligase family protein</fullName>
    </submittedName>
</protein>
<keyword evidence="7" id="KW-0436">Ligase</keyword>
<feature type="transmembrane region" description="Helical" evidence="5">
    <location>
        <begin position="76"/>
        <end position="92"/>
    </location>
</feature>
<dbReference type="EMBL" id="DVFK01000065">
    <property type="protein sequence ID" value="HIQ67757.1"/>
    <property type="molecule type" value="Genomic_DNA"/>
</dbReference>
<feature type="transmembrane region" description="Helical" evidence="5">
    <location>
        <begin position="51"/>
        <end position="70"/>
    </location>
</feature>
<feature type="transmembrane region" description="Helical" evidence="5">
    <location>
        <begin position="142"/>
        <end position="161"/>
    </location>
</feature>
<feature type="transmembrane region" description="Helical" evidence="5">
    <location>
        <begin position="104"/>
        <end position="122"/>
    </location>
</feature>
<organism evidence="7 8">
    <name type="scientific">Candidatus Faecousia excrementigallinarum</name>
    <dbReference type="NCBI Taxonomy" id="2840806"/>
    <lineage>
        <taxon>Bacteria</taxon>
        <taxon>Bacillati</taxon>
        <taxon>Bacillota</taxon>
        <taxon>Clostridia</taxon>
        <taxon>Eubacteriales</taxon>
        <taxon>Oscillospiraceae</taxon>
        <taxon>Faecousia</taxon>
    </lineage>
</organism>
<feature type="domain" description="O-antigen ligase-related" evidence="6">
    <location>
        <begin position="173"/>
        <end position="301"/>
    </location>
</feature>
<evidence type="ECO:0000256" key="1">
    <source>
        <dbReference type="ARBA" id="ARBA00004141"/>
    </source>
</evidence>
<gene>
    <name evidence="7" type="ORF">IAB74_04510</name>
</gene>
<dbReference type="AlphaFoldDB" id="A0A9D0Z203"/>
<feature type="transmembrane region" description="Helical" evidence="5">
    <location>
        <begin position="209"/>
        <end position="227"/>
    </location>
</feature>
<feature type="transmembrane region" description="Helical" evidence="5">
    <location>
        <begin position="168"/>
        <end position="183"/>
    </location>
</feature>
<keyword evidence="2 5" id="KW-0812">Transmembrane</keyword>
<dbReference type="Proteomes" id="UP000886796">
    <property type="component" value="Unassembled WGS sequence"/>
</dbReference>
<keyword evidence="4 5" id="KW-0472">Membrane</keyword>
<sequence>MPAWSFLVSAIPIVLTVSIFLPYYVTETVVYLIAGLVVCSRELRERVFDNPWASWLVLPMLIPFYVAAFYHNYNGIREMALLLAAVICAMYLRSIMTRELFGRLLHIACLCSIACAGVAVGQKVLMWSDNPFFRPESMFFNANYYGTMAVFMVLVGTYQILNHARFRWVYLVTVFANLLGLYLCGSMSSLATMIISVMAMLLMFRRKKLVIIGAFLVLAGGILVMLVPELYPRLGDVEDTFGSRVTIWSTALKGIMETPLFGRGPKAYPLAYAQFGGYDTYHCHNLLLDTLLNFGIVGTGLLSGFVICQARQLYLRYKNYICREQCILIAAVSLAVLVHGITDVTVFWIQTGMFFLLLFSASGIQPAWRTIPRRLTVPRVLSMPAPFLR</sequence>
<evidence type="ECO:0000256" key="5">
    <source>
        <dbReference type="SAM" id="Phobius"/>
    </source>
</evidence>
<dbReference type="PANTHER" id="PTHR37422:SF13">
    <property type="entry name" value="LIPOPOLYSACCHARIDE BIOSYNTHESIS PROTEIN PA4999-RELATED"/>
    <property type="match status" value="1"/>
</dbReference>
<dbReference type="GO" id="GO:0016020">
    <property type="term" value="C:membrane"/>
    <property type="evidence" value="ECO:0007669"/>
    <property type="project" value="UniProtKB-SubCell"/>
</dbReference>
<evidence type="ECO:0000259" key="6">
    <source>
        <dbReference type="Pfam" id="PF04932"/>
    </source>
</evidence>
<feature type="transmembrane region" description="Helical" evidence="5">
    <location>
        <begin position="6"/>
        <end position="39"/>
    </location>
</feature>
<evidence type="ECO:0000313" key="7">
    <source>
        <dbReference type="EMBL" id="HIQ67757.1"/>
    </source>
</evidence>
<dbReference type="InterPro" id="IPR051533">
    <property type="entry name" value="WaaL-like"/>
</dbReference>
<feature type="transmembrane region" description="Helical" evidence="5">
    <location>
        <begin position="291"/>
        <end position="308"/>
    </location>
</feature>
<evidence type="ECO:0000256" key="3">
    <source>
        <dbReference type="ARBA" id="ARBA00022989"/>
    </source>
</evidence>
<evidence type="ECO:0000256" key="4">
    <source>
        <dbReference type="ARBA" id="ARBA00023136"/>
    </source>
</evidence>
<accession>A0A9D0Z203</accession>
<comment type="caution">
    <text evidence="7">The sequence shown here is derived from an EMBL/GenBank/DDBJ whole genome shotgun (WGS) entry which is preliminary data.</text>
</comment>
<comment type="subcellular location">
    <subcellularLocation>
        <location evidence="1">Membrane</location>
        <topology evidence="1">Multi-pass membrane protein</topology>
    </subcellularLocation>
</comment>
<evidence type="ECO:0000256" key="2">
    <source>
        <dbReference type="ARBA" id="ARBA00022692"/>
    </source>
</evidence>
<dbReference type="PANTHER" id="PTHR37422">
    <property type="entry name" value="TEICHURONIC ACID BIOSYNTHESIS PROTEIN TUAE"/>
    <property type="match status" value="1"/>
</dbReference>
<name>A0A9D0Z203_9FIRM</name>
<proteinExistence type="predicted"/>
<keyword evidence="3 5" id="KW-1133">Transmembrane helix</keyword>